<evidence type="ECO:0000313" key="13">
    <source>
        <dbReference type="Proteomes" id="UP000198781"/>
    </source>
</evidence>
<dbReference type="PANTHER" id="PTHR32248">
    <property type="entry name" value="RNA POLYMERASE SIGMA-54 FACTOR"/>
    <property type="match status" value="1"/>
</dbReference>
<evidence type="ECO:0000256" key="7">
    <source>
        <dbReference type="ARBA" id="ARBA00023125"/>
    </source>
</evidence>
<dbReference type="Gene3D" id="1.10.10.1330">
    <property type="entry name" value="RNA polymerase sigma-54 factor, core-binding domain"/>
    <property type="match status" value="1"/>
</dbReference>
<dbReference type="InterPro" id="IPR000394">
    <property type="entry name" value="RNA_pol_sigma_54"/>
</dbReference>
<dbReference type="InterPro" id="IPR038709">
    <property type="entry name" value="RpoN_core-bd_sf"/>
</dbReference>
<protein>
    <recommendedName>
        <fullName evidence="9">RNA polymerase sigma-54 factor</fullName>
    </recommendedName>
</protein>
<dbReference type="InterPro" id="IPR007046">
    <property type="entry name" value="RNA_pol_sigma_54_core-bd"/>
</dbReference>
<dbReference type="EMBL" id="FMZC01000001">
    <property type="protein sequence ID" value="SDC12196.1"/>
    <property type="molecule type" value="Genomic_DNA"/>
</dbReference>
<dbReference type="GO" id="GO:0016779">
    <property type="term" value="F:nucleotidyltransferase activity"/>
    <property type="evidence" value="ECO:0007669"/>
    <property type="project" value="UniProtKB-KW"/>
</dbReference>
<proteinExistence type="inferred from homology"/>
<keyword evidence="8 9" id="KW-0804">Transcription</keyword>
<sequence>MNQLSLSTSAALSQSASPRLQQAVRLLQMSSQDFARAVREALETNPLLESDEAEALPDVPAMPLSDWSLSGGSGSVSFSDADGESAWERSAVPVSLRAHLHGQLALLRLPDRDLLLARAVVESLDDDGYLRGGIEEIEEAVEAMALLPKPDADEIRIAWRRVQALDPAGVAATDLQHCLLLQLHTIDCGETRDLARRAIESHLKAVALRDPSRLSAALGVSRDQAAAVCAQIRTLNPSPGQAFQQDDVPFAVPDVLAVRSGRGWQMVLNDAVMPRLRVHSAYARMFQQRKRSAESAALSACLQEARWLVGNVSQRFATILAVARAIGRHQQAFFEYGPLALKPLKLQQIAEEVGVHESTVSRVTNNKFIATPFGLHELKYFFSRGLSTRNGNSCAPAAVKELVAELIAAESPSHALSDAEIAGLLAQQGFSVARRTVTKYRQALRISAAPERHKSA</sequence>
<keyword evidence="6 9" id="KW-0731">Sigma factor</keyword>
<dbReference type="Pfam" id="PF04963">
    <property type="entry name" value="Sigma54_CBD"/>
    <property type="match status" value="1"/>
</dbReference>
<evidence type="ECO:0000313" key="12">
    <source>
        <dbReference type="EMBL" id="SDC12196.1"/>
    </source>
</evidence>
<dbReference type="RefSeq" id="WP_092739573.1">
    <property type="nucleotide sequence ID" value="NZ_FMZC01000001.1"/>
</dbReference>
<dbReference type="PRINTS" id="PR00045">
    <property type="entry name" value="SIGMA54FCT"/>
</dbReference>
<dbReference type="GO" id="GO:0003677">
    <property type="term" value="F:DNA binding"/>
    <property type="evidence" value="ECO:0007669"/>
    <property type="project" value="UniProtKB-KW"/>
</dbReference>
<dbReference type="PROSITE" id="PS00717">
    <property type="entry name" value="SIGMA54_1"/>
    <property type="match status" value="1"/>
</dbReference>
<evidence type="ECO:0000256" key="1">
    <source>
        <dbReference type="ARBA" id="ARBA00008798"/>
    </source>
</evidence>
<dbReference type="PROSITE" id="PS50044">
    <property type="entry name" value="SIGMA54_3"/>
    <property type="match status" value="1"/>
</dbReference>
<dbReference type="AlphaFoldDB" id="A0A1G6J2H9"/>
<evidence type="ECO:0000256" key="5">
    <source>
        <dbReference type="ARBA" id="ARBA00023015"/>
    </source>
</evidence>
<evidence type="ECO:0000256" key="8">
    <source>
        <dbReference type="ARBA" id="ARBA00023163"/>
    </source>
</evidence>
<evidence type="ECO:0000256" key="9">
    <source>
        <dbReference type="PIRNR" id="PIRNR000774"/>
    </source>
</evidence>
<dbReference type="Pfam" id="PF04552">
    <property type="entry name" value="Sigma54_DBD"/>
    <property type="match status" value="1"/>
</dbReference>
<organism evidence="12 13">
    <name type="scientific">Paracidovorax valerianellae</name>
    <dbReference type="NCBI Taxonomy" id="187868"/>
    <lineage>
        <taxon>Bacteria</taxon>
        <taxon>Pseudomonadati</taxon>
        <taxon>Pseudomonadota</taxon>
        <taxon>Betaproteobacteria</taxon>
        <taxon>Burkholderiales</taxon>
        <taxon>Comamonadaceae</taxon>
        <taxon>Paracidovorax</taxon>
    </lineage>
</organism>
<keyword evidence="3 9" id="KW-0808">Transferase</keyword>
<dbReference type="Pfam" id="PF00309">
    <property type="entry name" value="Sigma54_AID"/>
    <property type="match status" value="1"/>
</dbReference>
<dbReference type="Proteomes" id="UP000198781">
    <property type="component" value="Unassembled WGS sequence"/>
</dbReference>
<comment type="function">
    <text evidence="9">Sigma factors are initiation factors that promote the attachment of RNA polymerase to specific initiation sites and are then released.</text>
</comment>
<dbReference type="GO" id="GO:0001216">
    <property type="term" value="F:DNA-binding transcription activator activity"/>
    <property type="evidence" value="ECO:0007669"/>
    <property type="project" value="InterPro"/>
</dbReference>
<evidence type="ECO:0000256" key="6">
    <source>
        <dbReference type="ARBA" id="ARBA00023082"/>
    </source>
</evidence>
<feature type="domain" description="RNA polymerase sigma factor 54 core-binding" evidence="11">
    <location>
        <begin position="91"/>
        <end position="282"/>
    </location>
</feature>
<dbReference type="PIRSF" id="PIRSF000774">
    <property type="entry name" value="RpoN"/>
    <property type="match status" value="1"/>
</dbReference>
<reference evidence="12 13" key="1">
    <citation type="submission" date="2016-10" db="EMBL/GenBank/DDBJ databases">
        <authorList>
            <person name="de Groot N.N."/>
        </authorList>
    </citation>
    <scope>NUCLEOTIDE SEQUENCE [LARGE SCALE GENOMIC DNA]</scope>
    <source>
        <strain evidence="12 13">DSM 16619</strain>
    </source>
</reference>
<evidence type="ECO:0000256" key="2">
    <source>
        <dbReference type="ARBA" id="ARBA00022478"/>
    </source>
</evidence>
<feature type="domain" description="RNA polymerase sigma factor 54 DNA-binding" evidence="10">
    <location>
        <begin position="298"/>
        <end position="453"/>
    </location>
</feature>
<dbReference type="NCBIfam" id="TIGR02395">
    <property type="entry name" value="rpoN_sigma"/>
    <property type="match status" value="1"/>
</dbReference>
<dbReference type="GO" id="GO:0016987">
    <property type="term" value="F:sigma factor activity"/>
    <property type="evidence" value="ECO:0007669"/>
    <property type="project" value="UniProtKB-KW"/>
</dbReference>
<evidence type="ECO:0000259" key="10">
    <source>
        <dbReference type="Pfam" id="PF04552"/>
    </source>
</evidence>
<accession>A0A1G6J2H9</accession>
<dbReference type="GO" id="GO:0006352">
    <property type="term" value="P:DNA-templated transcription initiation"/>
    <property type="evidence" value="ECO:0007669"/>
    <property type="project" value="InterPro"/>
</dbReference>
<dbReference type="OrthoDB" id="9814402at2"/>
<dbReference type="InterPro" id="IPR007634">
    <property type="entry name" value="RNA_pol_sigma_54_DNA-bd"/>
</dbReference>
<evidence type="ECO:0000256" key="3">
    <source>
        <dbReference type="ARBA" id="ARBA00022679"/>
    </source>
</evidence>
<dbReference type="Gene3D" id="1.10.10.60">
    <property type="entry name" value="Homeodomain-like"/>
    <property type="match status" value="1"/>
</dbReference>
<keyword evidence="13" id="KW-1185">Reference proteome</keyword>
<keyword evidence="2 9" id="KW-0240">DNA-directed RNA polymerase</keyword>
<dbReference type="PANTHER" id="PTHR32248:SF4">
    <property type="entry name" value="RNA POLYMERASE SIGMA-54 FACTOR"/>
    <property type="match status" value="1"/>
</dbReference>
<comment type="similarity">
    <text evidence="1 9">Belongs to the sigma-54 factor family.</text>
</comment>
<name>A0A1G6J2H9_9BURK</name>
<keyword evidence="7 9" id="KW-0238">DNA-binding</keyword>
<evidence type="ECO:0000256" key="4">
    <source>
        <dbReference type="ARBA" id="ARBA00022695"/>
    </source>
</evidence>
<evidence type="ECO:0000259" key="11">
    <source>
        <dbReference type="Pfam" id="PF04963"/>
    </source>
</evidence>
<dbReference type="PROSITE" id="PS00718">
    <property type="entry name" value="SIGMA54_2"/>
    <property type="match status" value="1"/>
</dbReference>
<dbReference type="STRING" id="187868.SAMN05192589_101288"/>
<dbReference type="GO" id="GO:0000428">
    <property type="term" value="C:DNA-directed RNA polymerase complex"/>
    <property type="evidence" value="ECO:0007669"/>
    <property type="project" value="UniProtKB-KW"/>
</dbReference>
<gene>
    <name evidence="12" type="ORF">SAMN05192589_101288</name>
</gene>
<keyword evidence="5 9" id="KW-0805">Transcription regulation</keyword>
<keyword evidence="4 9" id="KW-0548">Nucleotidyltransferase</keyword>